<proteinExistence type="predicted"/>
<reference evidence="1" key="2">
    <citation type="journal article" date="2015" name="Data Brief">
        <title>Shoot transcriptome of the giant reed, Arundo donax.</title>
        <authorList>
            <person name="Barrero R.A."/>
            <person name="Guerrero F.D."/>
            <person name="Moolhuijzen P."/>
            <person name="Goolsby J.A."/>
            <person name="Tidwell J."/>
            <person name="Bellgard S.E."/>
            <person name="Bellgard M.I."/>
        </authorList>
    </citation>
    <scope>NUCLEOTIDE SEQUENCE</scope>
    <source>
        <tissue evidence="1">Shoot tissue taken approximately 20 cm above the soil surface</tissue>
    </source>
</reference>
<evidence type="ECO:0000313" key="1">
    <source>
        <dbReference type="EMBL" id="JAD71685.1"/>
    </source>
</evidence>
<name>A0A0A9CE88_ARUDO</name>
<sequence>MDSISSRFVSRQIHRASISVIWVSLHPFNQSSIRRVLEH</sequence>
<accession>A0A0A9CE88</accession>
<dbReference type="EMBL" id="GBRH01226210">
    <property type="protein sequence ID" value="JAD71685.1"/>
    <property type="molecule type" value="Transcribed_RNA"/>
</dbReference>
<protein>
    <submittedName>
        <fullName evidence="1">Uncharacterized protein</fullName>
    </submittedName>
</protein>
<reference evidence="1" key="1">
    <citation type="submission" date="2014-09" db="EMBL/GenBank/DDBJ databases">
        <authorList>
            <person name="Magalhaes I.L.F."/>
            <person name="Oliveira U."/>
            <person name="Santos F.R."/>
            <person name="Vidigal T.H.D.A."/>
            <person name="Brescovit A.D."/>
            <person name="Santos A.J."/>
        </authorList>
    </citation>
    <scope>NUCLEOTIDE SEQUENCE</scope>
    <source>
        <tissue evidence="1">Shoot tissue taken approximately 20 cm above the soil surface</tissue>
    </source>
</reference>
<organism evidence="1">
    <name type="scientific">Arundo donax</name>
    <name type="common">Giant reed</name>
    <name type="synonym">Donax arundinaceus</name>
    <dbReference type="NCBI Taxonomy" id="35708"/>
    <lineage>
        <taxon>Eukaryota</taxon>
        <taxon>Viridiplantae</taxon>
        <taxon>Streptophyta</taxon>
        <taxon>Embryophyta</taxon>
        <taxon>Tracheophyta</taxon>
        <taxon>Spermatophyta</taxon>
        <taxon>Magnoliopsida</taxon>
        <taxon>Liliopsida</taxon>
        <taxon>Poales</taxon>
        <taxon>Poaceae</taxon>
        <taxon>PACMAD clade</taxon>
        <taxon>Arundinoideae</taxon>
        <taxon>Arundineae</taxon>
        <taxon>Arundo</taxon>
    </lineage>
</organism>
<dbReference type="AlphaFoldDB" id="A0A0A9CE88"/>